<proteinExistence type="predicted"/>
<evidence type="ECO:0000313" key="1">
    <source>
        <dbReference type="EMBL" id="NYH24682.1"/>
    </source>
</evidence>
<gene>
    <name evidence="1" type="ORF">GGD40_004161</name>
</gene>
<dbReference type="AlphaFoldDB" id="A0A7Z0B9T7"/>
<evidence type="ECO:0000313" key="2">
    <source>
        <dbReference type="Proteomes" id="UP000540929"/>
    </source>
</evidence>
<dbReference type="InterPro" id="IPR043733">
    <property type="entry name" value="DUF5677"/>
</dbReference>
<name>A0A7Z0B9T7_9BURK</name>
<dbReference type="Pfam" id="PF18928">
    <property type="entry name" value="DUF5677"/>
    <property type="match status" value="1"/>
</dbReference>
<dbReference type="EMBL" id="JACCAS010000001">
    <property type="protein sequence ID" value="NYH24682.1"/>
    <property type="molecule type" value="Genomic_DNA"/>
</dbReference>
<dbReference type="Proteomes" id="UP000540929">
    <property type="component" value="Unassembled WGS sequence"/>
</dbReference>
<accession>A0A7Z0B9T7</accession>
<reference evidence="1 2" key="1">
    <citation type="submission" date="2020-07" db="EMBL/GenBank/DDBJ databases">
        <title>Exploring microbial biodiversity for novel pathways involved in the catabolism of aromatic compounds derived from lignin.</title>
        <authorList>
            <person name="Elkins J."/>
        </authorList>
    </citation>
    <scope>NUCLEOTIDE SEQUENCE [LARGE SCALE GENOMIC DNA]</scope>
    <source>
        <strain evidence="1 2">H2C3C</strain>
    </source>
</reference>
<keyword evidence="2" id="KW-1185">Reference proteome</keyword>
<organism evidence="1 2">
    <name type="scientific">Paraburkholderia bryophila</name>
    <dbReference type="NCBI Taxonomy" id="420952"/>
    <lineage>
        <taxon>Bacteria</taxon>
        <taxon>Pseudomonadati</taxon>
        <taxon>Pseudomonadota</taxon>
        <taxon>Betaproteobacteria</taxon>
        <taxon>Burkholderiales</taxon>
        <taxon>Burkholderiaceae</taxon>
        <taxon>Paraburkholderia</taxon>
    </lineage>
</organism>
<dbReference type="RefSeq" id="WP_179744751.1">
    <property type="nucleotide sequence ID" value="NZ_JACCAS010000001.1"/>
</dbReference>
<comment type="caution">
    <text evidence="1">The sequence shown here is derived from an EMBL/GenBank/DDBJ whole genome shotgun (WGS) entry which is preliminary data.</text>
</comment>
<sequence>MTKPEAARAAATTILDSFEDLLGQANVADSGEARIGASLILTIFEQFRSALCLIDAGYSSHAAGPIRSMLEGVADLVNLSKDSGYLNQLHFENARNNVVLFDELLRLKDVPEDMKEKVGEWREIEKPIRNKLAKDGHQKMDLAQKMRDGGIGDAYAQYRILCGMVHTSITSLIARHAGRERLTELGYCRPAEPDVIGMLLLIAVDLLVRAGSELHSFTDLTEDEVNAVAEEAKRVWAAVDADEGA</sequence>
<protein>
    <submittedName>
        <fullName evidence="1">Uncharacterized protein</fullName>
    </submittedName>
</protein>